<reference evidence="2 3" key="1">
    <citation type="submission" date="2018-01" db="EMBL/GenBank/DDBJ databases">
        <title>The draft genome sequence of Halioglobus japonicus S1-36.</title>
        <authorList>
            <person name="Du Z.-J."/>
            <person name="Shi M.-J."/>
        </authorList>
    </citation>
    <scope>NUCLEOTIDE SEQUENCE [LARGE SCALE GENOMIC DNA]</scope>
    <source>
        <strain evidence="2 3">S1-36</strain>
    </source>
</reference>
<evidence type="ECO:0000313" key="3">
    <source>
        <dbReference type="Proteomes" id="UP000235162"/>
    </source>
</evidence>
<dbReference type="PROSITE" id="PS51257">
    <property type="entry name" value="PROKAR_LIPOPROTEIN"/>
    <property type="match status" value="1"/>
</dbReference>
<dbReference type="InterPro" id="IPR052164">
    <property type="entry name" value="Anthracycline_SecMetBiosynth"/>
</dbReference>
<dbReference type="CDD" id="cd07247">
    <property type="entry name" value="SgaA_N_like"/>
    <property type="match status" value="1"/>
</dbReference>
<protein>
    <submittedName>
        <fullName evidence="2">VOC family protein</fullName>
    </submittedName>
</protein>
<gene>
    <name evidence="2" type="ORF">C0029_11435</name>
</gene>
<dbReference type="InterPro" id="IPR029068">
    <property type="entry name" value="Glyas_Bleomycin-R_OHBP_Dase"/>
</dbReference>
<dbReference type="Proteomes" id="UP000235162">
    <property type="component" value="Unassembled WGS sequence"/>
</dbReference>
<proteinExistence type="predicted"/>
<name>A0AAP8MDS0_9GAMM</name>
<keyword evidence="3" id="KW-1185">Reference proteome</keyword>
<dbReference type="Gene3D" id="3.10.180.10">
    <property type="entry name" value="2,3-Dihydroxybiphenyl 1,2-Dioxygenase, domain 1"/>
    <property type="match status" value="2"/>
</dbReference>
<feature type="chain" id="PRO_5042961135" evidence="1">
    <location>
        <begin position="30"/>
        <end position="302"/>
    </location>
</feature>
<dbReference type="PANTHER" id="PTHR33993">
    <property type="entry name" value="GLYOXALASE-RELATED"/>
    <property type="match status" value="1"/>
</dbReference>
<evidence type="ECO:0000313" key="2">
    <source>
        <dbReference type="EMBL" id="PLW85933.1"/>
    </source>
</evidence>
<evidence type="ECO:0000256" key="1">
    <source>
        <dbReference type="SAM" id="SignalP"/>
    </source>
</evidence>
<keyword evidence="1" id="KW-0732">Signal</keyword>
<dbReference type="AlphaFoldDB" id="A0AAP8MDS0"/>
<dbReference type="SUPFAM" id="SSF54593">
    <property type="entry name" value="Glyoxalase/Bleomycin resistance protein/Dihydroxybiphenyl dioxygenase"/>
    <property type="match status" value="2"/>
</dbReference>
<dbReference type="EMBL" id="PKUR01000003">
    <property type="protein sequence ID" value="PLW85933.1"/>
    <property type="molecule type" value="Genomic_DNA"/>
</dbReference>
<dbReference type="PANTHER" id="PTHR33993:SF14">
    <property type="entry name" value="GB|AAF24581.1"/>
    <property type="match status" value="1"/>
</dbReference>
<feature type="signal peptide" evidence="1">
    <location>
        <begin position="1"/>
        <end position="29"/>
    </location>
</feature>
<sequence>MHRMNRILCGLAMLLTVAACSVSSINVPAISSGSERLAGKVIWHELLTDTPVDTERFYAELLGWEFRSLPHANLNYRMIYNEGRPVGGLIDQTQLPTSADISQWVSLLSVYDIAAATDAVTSGGGTVYTPPTSLGDRGEIAVVADNQGVLFALLQTQSGDPADGEDIRPGDFLWDELWAEDASAAAAFYKRLATLSVSSTELDPEGARVDYKVLSSQGQRRFGIRTNPVAELPSLWLQYLRITDKAKLEEVVARVDSLGGKVLLPVTERPSQGHMAIIAGPSGAGIGLQTWDDKNTSGGGDA</sequence>
<comment type="caution">
    <text evidence="2">The sequence shown here is derived from an EMBL/GenBank/DDBJ whole genome shotgun (WGS) entry which is preliminary data.</text>
</comment>
<organism evidence="2 3">
    <name type="scientific">Halioglobus japonicus</name>
    <dbReference type="NCBI Taxonomy" id="930805"/>
    <lineage>
        <taxon>Bacteria</taxon>
        <taxon>Pseudomonadati</taxon>
        <taxon>Pseudomonadota</taxon>
        <taxon>Gammaproteobacteria</taxon>
        <taxon>Cellvibrionales</taxon>
        <taxon>Halieaceae</taxon>
        <taxon>Halioglobus</taxon>
    </lineage>
</organism>
<accession>A0AAP8MDS0</accession>